<organism evidence="1 2">
    <name type="scientific">Candidatus Portnoybacteria bacterium CG_4_8_14_3_um_filter_40_10</name>
    <dbReference type="NCBI Taxonomy" id="1974801"/>
    <lineage>
        <taxon>Bacteria</taxon>
        <taxon>Candidatus Portnoyibacteriota</taxon>
    </lineage>
</organism>
<dbReference type="Gene3D" id="2.40.30.10">
    <property type="entry name" value="Translation factors"/>
    <property type="match status" value="1"/>
</dbReference>
<dbReference type="AlphaFoldDB" id="A0A2M7IJL5"/>
<sequence>MAEEKLIGKIIHYYTNIGVGIIELSDELKIGDNIHIKGSSTDFEQPVDSMQVEHQNVENAKAGDSIGLKVADKVKEGDEVFKLTE</sequence>
<dbReference type="InterPro" id="IPR009000">
    <property type="entry name" value="Transl_B-barrel_sf"/>
</dbReference>
<name>A0A2M7IJL5_9BACT</name>
<proteinExistence type="predicted"/>
<evidence type="ECO:0000313" key="1">
    <source>
        <dbReference type="EMBL" id="PIW76648.1"/>
    </source>
</evidence>
<comment type="caution">
    <text evidence="1">The sequence shown here is derived from an EMBL/GenBank/DDBJ whole genome shotgun (WGS) entry which is preliminary data.</text>
</comment>
<dbReference type="Proteomes" id="UP000229561">
    <property type="component" value="Unassembled WGS sequence"/>
</dbReference>
<gene>
    <name evidence="1" type="ORF">CO001_00235</name>
</gene>
<evidence type="ECO:0000313" key="2">
    <source>
        <dbReference type="Proteomes" id="UP000229561"/>
    </source>
</evidence>
<protein>
    <recommendedName>
        <fullName evidence="3">Translation elongation factor-like protein</fullName>
    </recommendedName>
</protein>
<dbReference type="SUPFAM" id="SSF50447">
    <property type="entry name" value="Translation proteins"/>
    <property type="match status" value="1"/>
</dbReference>
<accession>A0A2M7IJL5</accession>
<dbReference type="EMBL" id="PFGY01000009">
    <property type="protein sequence ID" value="PIW76648.1"/>
    <property type="molecule type" value="Genomic_DNA"/>
</dbReference>
<evidence type="ECO:0008006" key="3">
    <source>
        <dbReference type="Google" id="ProtNLM"/>
    </source>
</evidence>
<reference evidence="2" key="1">
    <citation type="submission" date="2017-09" db="EMBL/GenBank/DDBJ databases">
        <title>Depth-based differentiation of microbial function through sediment-hosted aquifers and enrichment of novel symbionts in the deep terrestrial subsurface.</title>
        <authorList>
            <person name="Probst A.J."/>
            <person name="Ladd B."/>
            <person name="Jarett J.K."/>
            <person name="Geller-Mcgrath D.E."/>
            <person name="Sieber C.M.K."/>
            <person name="Emerson J.B."/>
            <person name="Anantharaman K."/>
            <person name="Thomas B.C."/>
            <person name="Malmstrom R."/>
            <person name="Stieglmeier M."/>
            <person name="Klingl A."/>
            <person name="Woyke T."/>
            <person name="Ryan C.M."/>
            <person name="Banfield J.F."/>
        </authorList>
    </citation>
    <scope>NUCLEOTIDE SEQUENCE [LARGE SCALE GENOMIC DNA]</scope>
</reference>